<organism evidence="2 3">
    <name type="scientific">Halococcoides cellulosivorans</name>
    <dbReference type="NCBI Taxonomy" id="1679096"/>
    <lineage>
        <taxon>Archaea</taxon>
        <taxon>Methanobacteriati</taxon>
        <taxon>Methanobacteriota</taxon>
        <taxon>Stenosarchaea group</taxon>
        <taxon>Halobacteria</taxon>
        <taxon>Halobacteriales</taxon>
        <taxon>Haloarculaceae</taxon>
        <taxon>Halococcoides</taxon>
    </lineage>
</organism>
<proteinExistence type="predicted"/>
<dbReference type="EMBL" id="CP028858">
    <property type="protein sequence ID" value="AWB27004.1"/>
    <property type="molecule type" value="Genomic_DNA"/>
</dbReference>
<dbReference type="RefSeq" id="WP_108381373.1">
    <property type="nucleotide sequence ID" value="NZ_CP028858.1"/>
</dbReference>
<keyword evidence="3" id="KW-1185">Reference proteome</keyword>
<dbReference type="Proteomes" id="UP000244727">
    <property type="component" value="Chromosome"/>
</dbReference>
<name>A0A2R4WZP9_9EURY</name>
<evidence type="ECO:0000313" key="3">
    <source>
        <dbReference type="Proteomes" id="UP000244727"/>
    </source>
</evidence>
<dbReference type="AlphaFoldDB" id="A0A2R4WZP9"/>
<protein>
    <recommendedName>
        <fullName evidence="1">DUF8106 domain-containing protein</fullName>
    </recommendedName>
</protein>
<evidence type="ECO:0000313" key="2">
    <source>
        <dbReference type="EMBL" id="AWB27004.1"/>
    </source>
</evidence>
<dbReference type="Pfam" id="PF26408">
    <property type="entry name" value="DUF8106"/>
    <property type="match status" value="1"/>
</dbReference>
<dbReference type="InterPro" id="IPR058419">
    <property type="entry name" value="DUF8106"/>
</dbReference>
<evidence type="ECO:0000259" key="1">
    <source>
        <dbReference type="Pfam" id="PF26408"/>
    </source>
</evidence>
<feature type="domain" description="DUF8106" evidence="1">
    <location>
        <begin position="15"/>
        <end position="57"/>
    </location>
</feature>
<accession>A0A2R4WZP9</accession>
<reference evidence="2 3" key="1">
    <citation type="submission" date="2018-04" db="EMBL/GenBank/DDBJ databases">
        <title>Halococcoides cellulosivorans gen. nov., sp. nov., an extremely halophilic cellulose-utilizing haloarchaeon from hypersaline lakes.</title>
        <authorList>
            <person name="Sorokin D.Y."/>
            <person name="Toshchakov S.V."/>
            <person name="Samarov N.I."/>
            <person name="Korzhenkov A."/>
            <person name="Kublanov I.V."/>
        </authorList>
    </citation>
    <scope>NUCLEOTIDE SEQUENCE [LARGE SCALE GENOMIC DNA]</scope>
    <source>
        <strain evidence="2 3">HArcel1</strain>
    </source>
</reference>
<gene>
    <name evidence="2" type="ORF">HARCEL1_04405</name>
</gene>
<dbReference type="KEGG" id="harc:HARCEL1_04405"/>
<sequence>MDSSPPVPATGFSGQKAVLFCRHCDRAVPFPEGWLDGTNGGPETVECPDCDHVIVRRSASDRRPTVTAVWTPYARVVSEWWGADESIGT</sequence>
<dbReference type="GeneID" id="36511722"/>